<name>A0A1S2LBL0_9BACI</name>
<protein>
    <recommendedName>
        <fullName evidence="3">Type III secretion system protein</fullName>
    </recommendedName>
</protein>
<dbReference type="GO" id="GO:0005886">
    <property type="term" value="C:plasma membrane"/>
    <property type="evidence" value="ECO:0007669"/>
    <property type="project" value="TreeGrafter"/>
</dbReference>
<dbReference type="EMBL" id="MLQQ01000042">
    <property type="protein sequence ID" value="OIJ09888.1"/>
    <property type="molecule type" value="Genomic_DNA"/>
</dbReference>
<dbReference type="GO" id="GO:0009306">
    <property type="term" value="P:protein secretion"/>
    <property type="evidence" value="ECO:0007669"/>
    <property type="project" value="InterPro"/>
</dbReference>
<dbReference type="Gene3D" id="3.40.1690.10">
    <property type="entry name" value="secretion proteins EscU"/>
    <property type="match status" value="1"/>
</dbReference>
<dbReference type="Pfam" id="PF01312">
    <property type="entry name" value="Bac_export_2"/>
    <property type="match status" value="1"/>
</dbReference>
<dbReference type="PANTHER" id="PTHR30531">
    <property type="entry name" value="FLAGELLAR BIOSYNTHETIC PROTEIN FLHB"/>
    <property type="match status" value="1"/>
</dbReference>
<gene>
    <name evidence="1" type="ORF">BKP35_15495</name>
</gene>
<dbReference type="AlphaFoldDB" id="A0A1S2LBL0"/>
<organism evidence="1 2">
    <name type="scientific">Anaerobacillus arseniciselenatis</name>
    <dbReference type="NCBI Taxonomy" id="85682"/>
    <lineage>
        <taxon>Bacteria</taxon>
        <taxon>Bacillati</taxon>
        <taxon>Bacillota</taxon>
        <taxon>Bacilli</taxon>
        <taxon>Bacillales</taxon>
        <taxon>Bacillaceae</taxon>
        <taxon>Anaerobacillus</taxon>
    </lineage>
</organism>
<comment type="caution">
    <text evidence="1">The sequence shown here is derived from an EMBL/GenBank/DDBJ whole genome shotgun (WGS) entry which is preliminary data.</text>
</comment>
<dbReference type="PANTHER" id="PTHR30531:SF12">
    <property type="entry name" value="FLAGELLAR BIOSYNTHETIC PROTEIN FLHB"/>
    <property type="match status" value="1"/>
</dbReference>
<reference evidence="1 2" key="1">
    <citation type="submission" date="2016-10" db="EMBL/GenBank/DDBJ databases">
        <title>Draft genome sequences of four alkaliphilic bacteria belonging to the Anaerobacillus genus.</title>
        <authorList>
            <person name="Bassil N.M."/>
            <person name="Lloyd J.R."/>
        </authorList>
    </citation>
    <scope>NUCLEOTIDE SEQUENCE [LARGE SCALE GENOMIC DNA]</scope>
    <source>
        <strain evidence="1 2">DSM 15340</strain>
    </source>
</reference>
<evidence type="ECO:0000313" key="2">
    <source>
        <dbReference type="Proteomes" id="UP000180098"/>
    </source>
</evidence>
<dbReference type="InterPro" id="IPR029025">
    <property type="entry name" value="T3SS_substrate_exporter_C"/>
</dbReference>
<accession>A0A1S2LBL0</accession>
<evidence type="ECO:0008006" key="3">
    <source>
        <dbReference type="Google" id="ProtNLM"/>
    </source>
</evidence>
<dbReference type="OrthoDB" id="5244399at2"/>
<dbReference type="RefSeq" id="WP_071314275.1">
    <property type="nucleotide sequence ID" value="NZ_MLQQ01000042.1"/>
</dbReference>
<dbReference type="Proteomes" id="UP000180098">
    <property type="component" value="Unassembled WGS sequence"/>
</dbReference>
<keyword evidence="2" id="KW-1185">Reference proteome</keyword>
<dbReference type="InterPro" id="IPR006135">
    <property type="entry name" value="T3SS_substrate_exporter"/>
</dbReference>
<dbReference type="SUPFAM" id="SSF160544">
    <property type="entry name" value="EscU C-terminal domain-like"/>
    <property type="match status" value="1"/>
</dbReference>
<proteinExistence type="predicted"/>
<sequence>MNEENGKKQAVALTYNNEEDTAPKVIAKGKGFVADELLKEALKHNIPIQEDASLVQLLSQLEINEAIPEELYAVIAEIFAFIYRIDKNKTLEIESKSKNSLST</sequence>
<evidence type="ECO:0000313" key="1">
    <source>
        <dbReference type="EMBL" id="OIJ09888.1"/>
    </source>
</evidence>